<sequence>MIVYYVFVGVTRYYIRGLAGFFDVFWLCQMSCLLAGVGALLHQPKVITFTFGLISAPHGLWVLDLFLYFIIGRFPLGMSSYLIWDTTHRLELLTTTHHIWFVPLCFTILYKNGRPTLSMIPYHMLGGFFLLIISGSLLPLSYDGHYLNVNIAHRCWPDIPAWLPSFNPPEWPWMAHVLYVAIAGGLLNAFLYLFIWGAYQIYEPIQKPSKKQE</sequence>
<protein>
    <submittedName>
        <fullName evidence="2">Uncharacterized protein</fullName>
    </submittedName>
</protein>
<reference evidence="2" key="1">
    <citation type="journal article" date="2020" name="J. Eukaryot. Microbiol.">
        <title>De novo Sequencing, Assembly and Annotation of the Transcriptome for the Free-Living Testate Amoeba Arcella intermedia.</title>
        <authorList>
            <person name="Ribeiro G.M."/>
            <person name="Porfirio-Sousa A.L."/>
            <person name="Maurer-Alcala X.X."/>
            <person name="Katz L.A."/>
            <person name="Lahr D.J.G."/>
        </authorList>
    </citation>
    <scope>NUCLEOTIDE SEQUENCE</scope>
</reference>
<evidence type="ECO:0000256" key="1">
    <source>
        <dbReference type="SAM" id="Phobius"/>
    </source>
</evidence>
<feature type="transmembrane region" description="Helical" evidence="1">
    <location>
        <begin position="92"/>
        <end position="110"/>
    </location>
</feature>
<evidence type="ECO:0000313" key="2">
    <source>
        <dbReference type="EMBL" id="NDV36303.1"/>
    </source>
</evidence>
<keyword evidence="1" id="KW-1133">Transmembrane helix</keyword>
<feature type="transmembrane region" description="Helical" evidence="1">
    <location>
        <begin position="177"/>
        <end position="202"/>
    </location>
</feature>
<accession>A0A6B2LGZ3</accession>
<feature type="transmembrane region" description="Helical" evidence="1">
    <location>
        <begin position="20"/>
        <end position="41"/>
    </location>
</feature>
<keyword evidence="1" id="KW-0812">Transmembrane</keyword>
<dbReference type="EMBL" id="GIBP01007334">
    <property type="protein sequence ID" value="NDV36303.1"/>
    <property type="molecule type" value="Transcribed_RNA"/>
</dbReference>
<proteinExistence type="predicted"/>
<feature type="transmembrane region" description="Helical" evidence="1">
    <location>
        <begin position="48"/>
        <end position="72"/>
    </location>
</feature>
<organism evidence="2">
    <name type="scientific">Arcella intermedia</name>
    <dbReference type="NCBI Taxonomy" id="1963864"/>
    <lineage>
        <taxon>Eukaryota</taxon>
        <taxon>Amoebozoa</taxon>
        <taxon>Tubulinea</taxon>
        <taxon>Elardia</taxon>
        <taxon>Arcellinida</taxon>
        <taxon>Sphaerothecina</taxon>
        <taxon>Arcellidae</taxon>
        <taxon>Arcella</taxon>
    </lineage>
</organism>
<name>A0A6B2LGZ3_9EUKA</name>
<keyword evidence="1" id="KW-0472">Membrane</keyword>
<dbReference type="AlphaFoldDB" id="A0A6B2LGZ3"/>
<feature type="transmembrane region" description="Helical" evidence="1">
    <location>
        <begin position="122"/>
        <end position="142"/>
    </location>
</feature>